<dbReference type="Gene3D" id="2.60.40.4070">
    <property type="match status" value="1"/>
</dbReference>
<feature type="domain" description="Secretion system C-terminal sorting" evidence="2">
    <location>
        <begin position="363"/>
        <end position="437"/>
    </location>
</feature>
<proteinExistence type="predicted"/>
<evidence type="ECO:0000313" key="3">
    <source>
        <dbReference type="EMBL" id="TKJ41151.1"/>
    </source>
</evidence>
<evidence type="ECO:0008006" key="5">
    <source>
        <dbReference type="Google" id="ProtNLM"/>
    </source>
</evidence>
<accession>A0A532V1Q5</accession>
<dbReference type="PROSITE" id="PS51318">
    <property type="entry name" value="TAT"/>
    <property type="match status" value="1"/>
</dbReference>
<gene>
    <name evidence="3" type="ORF">CEE37_05645</name>
</gene>
<evidence type="ECO:0000259" key="1">
    <source>
        <dbReference type="Pfam" id="PF04015"/>
    </source>
</evidence>
<name>A0A532V1Q5_UNCL8</name>
<dbReference type="EMBL" id="NJBN01000003">
    <property type="protein sequence ID" value="TKJ41151.1"/>
    <property type="molecule type" value="Genomic_DNA"/>
</dbReference>
<evidence type="ECO:0000313" key="4">
    <source>
        <dbReference type="Proteomes" id="UP000319619"/>
    </source>
</evidence>
<dbReference type="Pfam" id="PF04015">
    <property type="entry name" value="DUF362"/>
    <property type="match status" value="1"/>
</dbReference>
<dbReference type="Proteomes" id="UP000319619">
    <property type="component" value="Unassembled WGS sequence"/>
</dbReference>
<dbReference type="InterPro" id="IPR006311">
    <property type="entry name" value="TAT_signal"/>
</dbReference>
<reference evidence="3 4" key="1">
    <citation type="submission" date="2017-06" db="EMBL/GenBank/DDBJ databases">
        <title>Novel microbial phyla capable of carbon fixation and sulfur reduction in deep-sea sediments.</title>
        <authorList>
            <person name="Huang J."/>
            <person name="Baker B."/>
            <person name="Wang Y."/>
        </authorList>
    </citation>
    <scope>NUCLEOTIDE SEQUENCE [LARGE SCALE GENOMIC DNA]</scope>
    <source>
        <strain evidence="3">B3_LCP</strain>
    </source>
</reference>
<sequence length="440" mass="47571">MLRDNKSRRDFIKSMLVGTASTASLMTLGPMANSLRAETRAEDPREGLPNPFVNQYGHPILVCVEGTDFEEMLAMGLSALGGLDLLIDNNQDVLIKPNLVHLEEPYPTISDPNSVLTLLQTVQQVTSGAAMVGDSSGFITSRLYEAVGLDPLIPNAGGGLVDFDSTYEVRRSTWEPEVPDFMVYSAVYDSPIILNLCSLKRHDCSYMTCALKNHVGTVGNPGPADTRDYLHDLGGLTEGFLHTVAEIYGLINSELVVVDARQVVAINGPFVGSPYFGEVRDLNKIVICGDQVAADAYCAQLLDGIDETFDPTTIEPTLTRAEELGLGTADLSQVEIIELGGSGTRPRPVGVNDSLPNSHQCNPNPFNASTTISFTLPKSTQVRLSVHDITGRTVKVLSSGWREVGINQVIFDASRLSSGSYIYQIKTPEYTACGKLVLVK</sequence>
<dbReference type="InterPro" id="IPR007160">
    <property type="entry name" value="DUF362"/>
</dbReference>
<evidence type="ECO:0000259" key="2">
    <source>
        <dbReference type="Pfam" id="PF18962"/>
    </source>
</evidence>
<feature type="domain" description="DUF362" evidence="1">
    <location>
        <begin position="93"/>
        <end position="299"/>
    </location>
</feature>
<dbReference type="InterPro" id="IPR026444">
    <property type="entry name" value="Secre_tail"/>
</dbReference>
<protein>
    <recommendedName>
        <fullName evidence="5">DUF362 domain-containing protein</fullName>
    </recommendedName>
</protein>
<dbReference type="Pfam" id="PF18962">
    <property type="entry name" value="Por_Secre_tail"/>
    <property type="match status" value="1"/>
</dbReference>
<dbReference type="AlphaFoldDB" id="A0A532V1Q5"/>
<comment type="caution">
    <text evidence="3">The sequence shown here is derived from an EMBL/GenBank/DDBJ whole genome shotgun (WGS) entry which is preliminary data.</text>
</comment>
<organism evidence="3 4">
    <name type="scientific">candidate division LCP-89 bacterium B3_LCP</name>
    <dbReference type="NCBI Taxonomy" id="2012998"/>
    <lineage>
        <taxon>Bacteria</taxon>
        <taxon>Pseudomonadati</taxon>
        <taxon>Bacteria division LCP-89</taxon>
    </lineage>
</organism>
<dbReference type="NCBIfam" id="TIGR04183">
    <property type="entry name" value="Por_Secre_tail"/>
    <property type="match status" value="1"/>
</dbReference>